<reference evidence="8 9" key="1">
    <citation type="submission" date="2020-07" db="EMBL/GenBank/DDBJ databases">
        <title>Sequencing the genomes of 1000 actinobacteria strains.</title>
        <authorList>
            <person name="Klenk H.-P."/>
        </authorList>
    </citation>
    <scope>NUCLEOTIDE SEQUENCE [LARGE SCALE GENOMIC DNA]</scope>
    <source>
        <strain evidence="8 9">DSM 7487</strain>
    </source>
</reference>
<dbReference type="PANTHER" id="PTHR43867">
    <property type="entry name" value="CELLULOSE SYNTHASE CATALYTIC SUBUNIT A [UDP-FORMING]"/>
    <property type="match status" value="1"/>
</dbReference>
<dbReference type="RefSeq" id="WP_218885135.1">
    <property type="nucleotide sequence ID" value="NZ_JACCBB010000001.1"/>
</dbReference>
<dbReference type="SUPFAM" id="SSF53448">
    <property type="entry name" value="Nucleotide-diphospho-sugar transferases"/>
    <property type="match status" value="1"/>
</dbReference>
<keyword evidence="9" id="KW-1185">Reference proteome</keyword>
<feature type="transmembrane region" description="Helical" evidence="7">
    <location>
        <begin position="398"/>
        <end position="415"/>
    </location>
</feature>
<evidence type="ECO:0000256" key="6">
    <source>
        <dbReference type="ARBA" id="ARBA00023136"/>
    </source>
</evidence>
<dbReference type="Proteomes" id="UP000521922">
    <property type="component" value="Unassembled WGS sequence"/>
</dbReference>
<feature type="transmembrane region" description="Helical" evidence="7">
    <location>
        <begin position="364"/>
        <end position="386"/>
    </location>
</feature>
<keyword evidence="2" id="KW-0328">Glycosyltransferase</keyword>
<dbReference type="GO" id="GO:0016020">
    <property type="term" value="C:membrane"/>
    <property type="evidence" value="ECO:0007669"/>
    <property type="project" value="UniProtKB-SubCell"/>
</dbReference>
<evidence type="ECO:0000256" key="1">
    <source>
        <dbReference type="ARBA" id="ARBA00004141"/>
    </source>
</evidence>
<dbReference type="AlphaFoldDB" id="A0A7Y9DNK4"/>
<gene>
    <name evidence="8" type="ORF">BJ968_003446</name>
</gene>
<organism evidence="8 9">
    <name type="scientific">Kineococcus aurantiacus</name>
    <dbReference type="NCBI Taxonomy" id="37633"/>
    <lineage>
        <taxon>Bacteria</taxon>
        <taxon>Bacillati</taxon>
        <taxon>Actinomycetota</taxon>
        <taxon>Actinomycetes</taxon>
        <taxon>Kineosporiales</taxon>
        <taxon>Kineosporiaceae</taxon>
        <taxon>Kineococcus</taxon>
    </lineage>
</organism>
<evidence type="ECO:0000313" key="9">
    <source>
        <dbReference type="Proteomes" id="UP000521922"/>
    </source>
</evidence>
<feature type="transmembrane region" description="Helical" evidence="7">
    <location>
        <begin position="42"/>
        <end position="61"/>
    </location>
</feature>
<dbReference type="EMBL" id="JACCBB010000001">
    <property type="protein sequence ID" value="NYD23906.1"/>
    <property type="molecule type" value="Genomic_DNA"/>
</dbReference>
<comment type="subcellular location">
    <subcellularLocation>
        <location evidence="1">Membrane</location>
        <topology evidence="1">Multi-pass membrane protein</topology>
    </subcellularLocation>
</comment>
<dbReference type="Pfam" id="PF13641">
    <property type="entry name" value="Glyco_tranf_2_3"/>
    <property type="match status" value="1"/>
</dbReference>
<evidence type="ECO:0000256" key="3">
    <source>
        <dbReference type="ARBA" id="ARBA00022679"/>
    </source>
</evidence>
<keyword evidence="3 8" id="KW-0808">Transferase</keyword>
<protein>
    <submittedName>
        <fullName evidence="8">Cellulose synthase/poly-beta-1,6-N-acetylglucosamine synthase-like glycosyltransferase</fullName>
    </submittedName>
</protein>
<name>A0A7Y9DNK4_9ACTN</name>
<evidence type="ECO:0000256" key="7">
    <source>
        <dbReference type="SAM" id="Phobius"/>
    </source>
</evidence>
<comment type="caution">
    <text evidence="8">The sequence shown here is derived from an EMBL/GenBank/DDBJ whole genome shotgun (WGS) entry which is preliminary data.</text>
</comment>
<evidence type="ECO:0000313" key="8">
    <source>
        <dbReference type="EMBL" id="NYD23906.1"/>
    </source>
</evidence>
<sequence length="546" mass="60961">MTPGARGATLTVAPRGTEVQGYLPSPPDDAEKQWYMGRQHRWLLVVQALSFTMIAYSLVAFATSRVWTSILLVPVVLYALTQVVSLSSSLRGKRTSRSDHAARVAAYRPDAHPSVDVFLPSAGEPVELIANTFRHVAALQWPGRLTVVVLDDSDRSHVAALAQAHGFRYEVRPDRGHLKKAGNLGHGYRVTDGDLIAVFDADFVPRPDYLHELVPYFEEPSVGIVQSPQFFDTHTSLGWLQRCAGATQELFYRWIQPARDRSNAAICVGTCAVYRRAALERSGGFAQIGHSEDVHTGVNLLRVGFHVRYVPILVSKGVCPDSLSGFLNQQYRWCTGSMSLLMDRSFHREPHITFRQRLCFWSGFLYYVSTGVNATFALVPAIAMVLLFPSMVHPVNSVWLLGSLVLWLVLLPVVFRSRWRLEVLRVQLLYSFAHAVAIFHVVRGRTREWVPTGAAGRGAAPLASQILRLAKVWITVSQLLLWTGLIHGALTHGLGEWWAVLTLNLVTAYVQLPVLWQRTSPPVPVDRAHLPRPRRPEARTIDLRAS</sequence>
<proteinExistence type="predicted"/>
<evidence type="ECO:0000256" key="5">
    <source>
        <dbReference type="ARBA" id="ARBA00022989"/>
    </source>
</evidence>
<keyword evidence="6 7" id="KW-0472">Membrane</keyword>
<dbReference type="InterPro" id="IPR050321">
    <property type="entry name" value="Glycosyltr_2/OpgH_subfam"/>
</dbReference>
<feature type="transmembrane region" description="Helical" evidence="7">
    <location>
        <begin position="67"/>
        <end position="87"/>
    </location>
</feature>
<keyword evidence="5 7" id="KW-1133">Transmembrane helix</keyword>
<keyword evidence="4 7" id="KW-0812">Transmembrane</keyword>
<dbReference type="CDD" id="cd06421">
    <property type="entry name" value="CESA_CelA_like"/>
    <property type="match status" value="1"/>
</dbReference>
<dbReference type="Gene3D" id="3.90.550.10">
    <property type="entry name" value="Spore Coat Polysaccharide Biosynthesis Protein SpsA, Chain A"/>
    <property type="match status" value="1"/>
</dbReference>
<accession>A0A7Y9DNK4</accession>
<dbReference type="PANTHER" id="PTHR43867:SF2">
    <property type="entry name" value="CELLULOSE SYNTHASE CATALYTIC SUBUNIT A [UDP-FORMING]"/>
    <property type="match status" value="1"/>
</dbReference>
<evidence type="ECO:0000256" key="4">
    <source>
        <dbReference type="ARBA" id="ARBA00022692"/>
    </source>
</evidence>
<dbReference type="GO" id="GO:0016757">
    <property type="term" value="F:glycosyltransferase activity"/>
    <property type="evidence" value="ECO:0007669"/>
    <property type="project" value="UniProtKB-KW"/>
</dbReference>
<dbReference type="InterPro" id="IPR029044">
    <property type="entry name" value="Nucleotide-diphossugar_trans"/>
</dbReference>
<evidence type="ECO:0000256" key="2">
    <source>
        <dbReference type="ARBA" id="ARBA00022676"/>
    </source>
</evidence>